<dbReference type="GO" id="GO:0044038">
    <property type="term" value="P:cell wall macromolecule biosynthetic process"/>
    <property type="evidence" value="ECO:0007669"/>
    <property type="project" value="TreeGrafter"/>
</dbReference>
<accession>A0A1F4YF58</accession>
<gene>
    <name evidence="7" type="ORF">A2876_02950</name>
</gene>
<evidence type="ECO:0000313" key="8">
    <source>
        <dbReference type="Proteomes" id="UP000178176"/>
    </source>
</evidence>
<keyword evidence="2" id="KW-0808">Transferase</keyword>
<keyword evidence="5 6" id="KW-0472">Membrane</keyword>
<evidence type="ECO:0000256" key="4">
    <source>
        <dbReference type="ARBA" id="ARBA00022989"/>
    </source>
</evidence>
<feature type="transmembrane region" description="Helical" evidence="6">
    <location>
        <begin position="6"/>
        <end position="27"/>
    </location>
</feature>
<dbReference type="GO" id="GO:0016780">
    <property type="term" value="F:phosphotransferase activity, for other substituted phosphate groups"/>
    <property type="evidence" value="ECO:0007669"/>
    <property type="project" value="InterPro"/>
</dbReference>
<feature type="transmembrane region" description="Helical" evidence="6">
    <location>
        <begin position="247"/>
        <end position="266"/>
    </location>
</feature>
<keyword evidence="4 6" id="KW-1133">Transmembrane helix</keyword>
<dbReference type="GO" id="GO:0071555">
    <property type="term" value="P:cell wall organization"/>
    <property type="evidence" value="ECO:0007669"/>
    <property type="project" value="TreeGrafter"/>
</dbReference>
<feature type="transmembrane region" description="Helical" evidence="6">
    <location>
        <begin position="222"/>
        <end position="240"/>
    </location>
</feature>
<dbReference type="InterPro" id="IPR018480">
    <property type="entry name" value="PNAcMuramoyl-5peptid_Trfase_CS"/>
</dbReference>
<evidence type="ECO:0000256" key="3">
    <source>
        <dbReference type="ARBA" id="ARBA00022692"/>
    </source>
</evidence>
<evidence type="ECO:0000256" key="1">
    <source>
        <dbReference type="ARBA" id="ARBA00004141"/>
    </source>
</evidence>
<dbReference type="AlphaFoldDB" id="A0A1F4YF58"/>
<dbReference type="Proteomes" id="UP000178176">
    <property type="component" value="Unassembled WGS sequence"/>
</dbReference>
<comment type="subcellular location">
    <subcellularLocation>
        <location evidence="1">Membrane</location>
        <topology evidence="1">Multi-pass membrane protein</topology>
    </subcellularLocation>
</comment>
<dbReference type="EMBL" id="MEXH01000011">
    <property type="protein sequence ID" value="OGC92619.1"/>
    <property type="molecule type" value="Genomic_DNA"/>
</dbReference>
<feature type="transmembrane region" description="Helical" evidence="6">
    <location>
        <begin position="137"/>
        <end position="155"/>
    </location>
</feature>
<evidence type="ECO:0008006" key="9">
    <source>
        <dbReference type="Google" id="ProtNLM"/>
    </source>
</evidence>
<feature type="transmembrane region" description="Helical" evidence="6">
    <location>
        <begin position="272"/>
        <end position="292"/>
    </location>
</feature>
<feature type="transmembrane region" description="Helical" evidence="6">
    <location>
        <begin position="59"/>
        <end position="82"/>
    </location>
</feature>
<dbReference type="GO" id="GO:0005886">
    <property type="term" value="C:plasma membrane"/>
    <property type="evidence" value="ECO:0007669"/>
    <property type="project" value="TreeGrafter"/>
</dbReference>
<name>A0A1F4YF58_9BACT</name>
<feature type="transmembrane region" description="Helical" evidence="6">
    <location>
        <begin position="321"/>
        <end position="340"/>
    </location>
</feature>
<sequence length="342" mass="37577">MQLYLGMVLVSFAVTMALLVPFIGWLYRKRFVRQTETAQILPGDTLEYKKFAAKHSQKAGTPTGAGVLLVVVTMVLFALTSLGLKDVRYGGYSYWWEVGVLFFTFGAFGLLGLYDDVIKIFGYERTGFFGMRMRQKFIIQWMLGLVSAAVLYFGLGIDFINIPFLGVIRLGWMYFPVAGFLVVWFANAFDITSGLDGLGEGLLLICLLAFWGIAAADLDKVLQLFLAIWIGATAAGIYFTINPARTFLGNSSGMAFGATLAIVGLLSGKILALLIIGGVIVADGASSLIQILSRRIFKRRVFPIAPVHHWLEVIGWEEPKIVARAWLGGIVMAIFGVWLASL</sequence>
<dbReference type="PROSITE" id="PS01347">
    <property type="entry name" value="MRAY_1"/>
    <property type="match status" value="1"/>
</dbReference>
<reference evidence="7 8" key="1">
    <citation type="journal article" date="2016" name="Nat. Commun.">
        <title>Thousands of microbial genomes shed light on interconnected biogeochemical processes in an aquifer system.</title>
        <authorList>
            <person name="Anantharaman K."/>
            <person name="Brown C.T."/>
            <person name="Hug L.A."/>
            <person name="Sharon I."/>
            <person name="Castelle C.J."/>
            <person name="Probst A.J."/>
            <person name="Thomas B.C."/>
            <person name="Singh A."/>
            <person name="Wilkins M.J."/>
            <person name="Karaoz U."/>
            <person name="Brodie E.L."/>
            <person name="Williams K.H."/>
            <person name="Hubbard S.S."/>
            <person name="Banfield J.F."/>
        </authorList>
    </citation>
    <scope>NUCLEOTIDE SEQUENCE [LARGE SCALE GENOMIC DNA]</scope>
</reference>
<evidence type="ECO:0000256" key="6">
    <source>
        <dbReference type="SAM" id="Phobius"/>
    </source>
</evidence>
<feature type="transmembrane region" description="Helical" evidence="6">
    <location>
        <begin position="94"/>
        <end position="117"/>
    </location>
</feature>
<feature type="transmembrane region" description="Helical" evidence="6">
    <location>
        <begin position="198"/>
        <end position="216"/>
    </location>
</feature>
<dbReference type="InterPro" id="IPR000715">
    <property type="entry name" value="Glycosyl_transferase_4"/>
</dbReference>
<dbReference type="PANTHER" id="PTHR22926">
    <property type="entry name" value="PHOSPHO-N-ACETYLMURAMOYL-PENTAPEPTIDE-TRANSFERASE"/>
    <property type="match status" value="1"/>
</dbReference>
<keyword evidence="3 6" id="KW-0812">Transmembrane</keyword>
<protein>
    <recommendedName>
        <fullName evidence="9">Phospho-N-acetylmuramoyl-pentapeptide-transferase</fullName>
    </recommendedName>
</protein>
<dbReference type="Pfam" id="PF00953">
    <property type="entry name" value="Glycos_transf_4"/>
    <property type="match status" value="1"/>
</dbReference>
<organism evidence="7 8">
    <name type="scientific">Candidatus Amesbacteria bacterium RIFCSPHIGHO2_01_FULL_48_32b</name>
    <dbReference type="NCBI Taxonomy" id="1797253"/>
    <lineage>
        <taxon>Bacteria</taxon>
        <taxon>Candidatus Amesiibacteriota</taxon>
    </lineage>
</organism>
<feature type="transmembrane region" description="Helical" evidence="6">
    <location>
        <begin position="167"/>
        <end position="186"/>
    </location>
</feature>
<proteinExistence type="predicted"/>
<evidence type="ECO:0000256" key="2">
    <source>
        <dbReference type="ARBA" id="ARBA00022679"/>
    </source>
</evidence>
<evidence type="ECO:0000313" key="7">
    <source>
        <dbReference type="EMBL" id="OGC92619.1"/>
    </source>
</evidence>
<dbReference type="PANTHER" id="PTHR22926:SF5">
    <property type="entry name" value="PHOSPHO-N-ACETYLMURAMOYL-PENTAPEPTIDE-TRANSFERASE HOMOLOG"/>
    <property type="match status" value="1"/>
</dbReference>
<evidence type="ECO:0000256" key="5">
    <source>
        <dbReference type="ARBA" id="ARBA00023136"/>
    </source>
</evidence>
<comment type="caution">
    <text evidence="7">The sequence shown here is derived from an EMBL/GenBank/DDBJ whole genome shotgun (WGS) entry which is preliminary data.</text>
</comment>